<feature type="active site" description="Proton donor/acceptor" evidence="1">
    <location>
        <position position="345"/>
    </location>
</feature>
<gene>
    <name evidence="3" type="ORF">COEREDRAFT_11524</name>
</gene>
<organism evidence="3 4">
    <name type="scientific">Coemansia reversa (strain ATCC 12441 / NRRL 1564)</name>
    <dbReference type="NCBI Taxonomy" id="763665"/>
    <lineage>
        <taxon>Eukaryota</taxon>
        <taxon>Fungi</taxon>
        <taxon>Fungi incertae sedis</taxon>
        <taxon>Zoopagomycota</taxon>
        <taxon>Kickxellomycotina</taxon>
        <taxon>Kickxellomycetes</taxon>
        <taxon>Kickxellales</taxon>
        <taxon>Kickxellaceae</taxon>
        <taxon>Coemansia</taxon>
    </lineage>
</organism>
<dbReference type="OrthoDB" id="47785at2759"/>
<keyword evidence="4" id="KW-1185">Reference proteome</keyword>
<dbReference type="SUPFAM" id="SSF56024">
    <property type="entry name" value="Phospholipase D/nuclease"/>
    <property type="match status" value="2"/>
</dbReference>
<dbReference type="Proteomes" id="UP000242474">
    <property type="component" value="Unassembled WGS sequence"/>
</dbReference>
<feature type="binding site" evidence="2">
    <location>
        <position position="347"/>
    </location>
    <ligand>
        <name>substrate</name>
    </ligand>
</feature>
<dbReference type="InterPro" id="IPR010347">
    <property type="entry name" value="Tdp1"/>
</dbReference>
<proteinExistence type="predicted"/>
<evidence type="ECO:0000313" key="3">
    <source>
        <dbReference type="EMBL" id="PIA13366.1"/>
    </source>
</evidence>
<protein>
    <submittedName>
        <fullName evidence="3">Phospholipase D/nuclease</fullName>
    </submittedName>
</protein>
<dbReference type="AlphaFoldDB" id="A0A2G5B2Z1"/>
<dbReference type="STRING" id="763665.A0A2G5B2Z1"/>
<dbReference type="EMBL" id="KZ303539">
    <property type="protein sequence ID" value="PIA13366.1"/>
    <property type="molecule type" value="Genomic_DNA"/>
</dbReference>
<dbReference type="GO" id="GO:0006281">
    <property type="term" value="P:DNA repair"/>
    <property type="evidence" value="ECO:0007669"/>
    <property type="project" value="InterPro"/>
</dbReference>
<dbReference type="GO" id="GO:0005634">
    <property type="term" value="C:nucleus"/>
    <property type="evidence" value="ECO:0007669"/>
    <property type="project" value="InterPro"/>
</dbReference>
<dbReference type="Pfam" id="PF06087">
    <property type="entry name" value="Tyr-DNA_phospho"/>
    <property type="match status" value="1"/>
</dbReference>
<dbReference type="CDD" id="cd09122">
    <property type="entry name" value="PLDc_Tdp1_1"/>
    <property type="match status" value="1"/>
</dbReference>
<sequence length="440" mass="50313">MVINRTTNAKLKYPDGAVLITRLKDTSDNHKNSVSFSELLDAAELTEALLTTFTIEMDWLLSHFQPDTKLTLIADQRQLSKKMEDNKQQQLLKQYAVRMVTPEFIIPEVQIMHTKLMLLFYPRNLRLVVSSANLVEDEWTILQNSVFVQDFPLDIHQTFVANKFSKDLAYSLHDLSVPFAIIARLNNVNFAKAKVSIVSSVPTGNKTLRQHMNMDSYGMLRLAKIIDNPKKIDDNNLEFEPCVRLYCVGSSLGNMDIDWLRDFYLCAHGVDPEPFSLDKRREMVSDDLIDIGVGFHTKDQVGQCRYDADRCGQYIFARKDVYEAKNFVHSTLLHIKPQIENTLVHSKAIVARIGTLQKSGWIYIGSHNFTPAAWGKLYRGGKPYFNNYEFGVVLNNVVYQGGPISTPSQAIWNQTPVPLPFELVWIPYARNDIPYINETL</sequence>
<accession>A0A2G5B2Z1</accession>
<feature type="binding site" evidence="2">
    <location>
        <position position="115"/>
    </location>
    <ligand>
        <name>substrate</name>
    </ligand>
</feature>
<dbReference type="PANTHER" id="PTHR12415">
    <property type="entry name" value="TYROSYL-DNA PHOSPHODIESTERASE 1"/>
    <property type="match status" value="1"/>
</dbReference>
<name>A0A2G5B2Z1_COERN</name>
<dbReference type="Gene3D" id="3.30.870.10">
    <property type="entry name" value="Endonuclease Chain A"/>
    <property type="match status" value="2"/>
</dbReference>
<reference evidence="3 4" key="1">
    <citation type="journal article" date="2015" name="Genome Biol. Evol.">
        <title>Phylogenomic analyses indicate that early fungi evolved digesting cell walls of algal ancestors of land plants.</title>
        <authorList>
            <person name="Chang Y."/>
            <person name="Wang S."/>
            <person name="Sekimoto S."/>
            <person name="Aerts A.L."/>
            <person name="Choi C."/>
            <person name="Clum A."/>
            <person name="LaButti K.M."/>
            <person name="Lindquist E.A."/>
            <person name="Yee Ngan C."/>
            <person name="Ohm R.A."/>
            <person name="Salamov A.A."/>
            <person name="Grigoriev I.V."/>
            <person name="Spatafora J.W."/>
            <person name="Berbee M.L."/>
        </authorList>
    </citation>
    <scope>NUCLEOTIDE SEQUENCE [LARGE SCALE GENOMIC DNA]</scope>
    <source>
        <strain evidence="3 4">NRRL 1564</strain>
    </source>
</reference>
<evidence type="ECO:0000256" key="2">
    <source>
        <dbReference type="PIRSR" id="PIRSR610347-2"/>
    </source>
</evidence>
<evidence type="ECO:0000313" key="4">
    <source>
        <dbReference type="Proteomes" id="UP000242474"/>
    </source>
</evidence>
<feature type="active site" description="Nucleophile" evidence="1">
    <location>
        <position position="113"/>
    </location>
</feature>
<dbReference type="GO" id="GO:0008081">
    <property type="term" value="F:phosphoric diester hydrolase activity"/>
    <property type="evidence" value="ECO:0007669"/>
    <property type="project" value="InterPro"/>
</dbReference>
<evidence type="ECO:0000256" key="1">
    <source>
        <dbReference type="PIRSR" id="PIRSR610347-1"/>
    </source>
</evidence>